<dbReference type="AlphaFoldDB" id="A0A427YL47"/>
<sequence>MARPPSSTSDVLLYFIAIFIPPFSVFAKRGCGADLLINILLWVLGWIPGVLHAWWIISKYERPAGTVAY</sequence>
<feature type="transmembrane region" description="Helical" evidence="6">
    <location>
        <begin position="35"/>
        <end position="57"/>
    </location>
</feature>
<dbReference type="EMBL" id="RSCD01000007">
    <property type="protein sequence ID" value="RSH91786.1"/>
    <property type="molecule type" value="Genomic_DNA"/>
</dbReference>
<evidence type="ECO:0000313" key="8">
    <source>
        <dbReference type="Proteomes" id="UP000279259"/>
    </source>
</evidence>
<evidence type="ECO:0008006" key="9">
    <source>
        <dbReference type="Google" id="ProtNLM"/>
    </source>
</evidence>
<evidence type="ECO:0000256" key="5">
    <source>
        <dbReference type="ARBA" id="ARBA00023136"/>
    </source>
</evidence>
<protein>
    <recommendedName>
        <fullName evidence="9">Plasma membrane proteolipid Pmp3</fullName>
    </recommendedName>
</protein>
<dbReference type="InterPro" id="IPR000612">
    <property type="entry name" value="PMP3"/>
</dbReference>
<keyword evidence="4 6" id="KW-1133">Transmembrane helix</keyword>
<accession>A0A427YL47</accession>
<organism evidence="7 8">
    <name type="scientific">Saitozyma podzolica</name>
    <dbReference type="NCBI Taxonomy" id="1890683"/>
    <lineage>
        <taxon>Eukaryota</taxon>
        <taxon>Fungi</taxon>
        <taxon>Dikarya</taxon>
        <taxon>Basidiomycota</taxon>
        <taxon>Agaricomycotina</taxon>
        <taxon>Tremellomycetes</taxon>
        <taxon>Tremellales</taxon>
        <taxon>Trimorphomycetaceae</taxon>
        <taxon>Saitozyma</taxon>
    </lineage>
</organism>
<feature type="transmembrane region" description="Helical" evidence="6">
    <location>
        <begin position="12"/>
        <end position="28"/>
    </location>
</feature>
<dbReference type="Pfam" id="PF01679">
    <property type="entry name" value="Pmp3"/>
    <property type="match status" value="1"/>
</dbReference>
<gene>
    <name evidence="7" type="ORF">EHS25_009156</name>
</gene>
<proteinExistence type="inferred from homology"/>
<dbReference type="OrthoDB" id="2802411at2759"/>
<dbReference type="GO" id="GO:0016020">
    <property type="term" value="C:membrane"/>
    <property type="evidence" value="ECO:0007669"/>
    <property type="project" value="UniProtKB-SubCell"/>
</dbReference>
<evidence type="ECO:0000256" key="3">
    <source>
        <dbReference type="ARBA" id="ARBA00022692"/>
    </source>
</evidence>
<evidence type="ECO:0000256" key="6">
    <source>
        <dbReference type="SAM" id="Phobius"/>
    </source>
</evidence>
<comment type="caution">
    <text evidence="7">The sequence shown here is derived from an EMBL/GenBank/DDBJ whole genome shotgun (WGS) entry which is preliminary data.</text>
</comment>
<keyword evidence="8" id="KW-1185">Reference proteome</keyword>
<comment type="subcellular location">
    <subcellularLocation>
        <location evidence="1">Membrane</location>
    </subcellularLocation>
</comment>
<dbReference type="PANTHER" id="PTHR21659:SF112">
    <property type="entry name" value="PROTEIN SNA2-RELATED"/>
    <property type="match status" value="1"/>
</dbReference>
<dbReference type="Proteomes" id="UP000279259">
    <property type="component" value="Unassembled WGS sequence"/>
</dbReference>
<keyword evidence="3 6" id="KW-0812">Transmembrane</keyword>
<evidence type="ECO:0000256" key="1">
    <source>
        <dbReference type="ARBA" id="ARBA00004370"/>
    </source>
</evidence>
<evidence type="ECO:0000256" key="2">
    <source>
        <dbReference type="ARBA" id="ARBA00009530"/>
    </source>
</evidence>
<dbReference type="PANTHER" id="PTHR21659">
    <property type="entry name" value="HYDROPHOBIC PROTEIN RCI2 LOW TEMPERATURE AND SALT RESPONSIVE PROTEIN LTI6 -RELATED"/>
    <property type="match status" value="1"/>
</dbReference>
<evidence type="ECO:0000256" key="4">
    <source>
        <dbReference type="ARBA" id="ARBA00022989"/>
    </source>
</evidence>
<comment type="similarity">
    <text evidence="2">Belongs to the UPF0057 (PMP3) family.</text>
</comment>
<evidence type="ECO:0000313" key="7">
    <source>
        <dbReference type="EMBL" id="RSH91786.1"/>
    </source>
</evidence>
<name>A0A427YL47_9TREE</name>
<reference evidence="7 8" key="1">
    <citation type="submission" date="2018-11" db="EMBL/GenBank/DDBJ databases">
        <title>Genome sequence of Saitozyma podzolica DSM 27192.</title>
        <authorList>
            <person name="Aliyu H."/>
            <person name="Gorte O."/>
            <person name="Ochsenreither K."/>
        </authorList>
    </citation>
    <scope>NUCLEOTIDE SEQUENCE [LARGE SCALE GENOMIC DNA]</scope>
    <source>
        <strain evidence="7 8">DSM 27192</strain>
    </source>
</reference>
<dbReference type="STRING" id="1890683.A0A427YL47"/>
<keyword evidence="5 6" id="KW-0472">Membrane</keyword>